<evidence type="ECO:0000256" key="4">
    <source>
        <dbReference type="ARBA" id="ARBA00022692"/>
    </source>
</evidence>
<feature type="transmembrane region" description="Helical" evidence="9">
    <location>
        <begin position="41"/>
        <end position="59"/>
    </location>
</feature>
<evidence type="ECO:0000256" key="6">
    <source>
        <dbReference type="ARBA" id="ARBA00022989"/>
    </source>
</evidence>
<dbReference type="InterPro" id="IPR005807">
    <property type="entry name" value="SecE_bac"/>
</dbReference>
<keyword evidence="8 9" id="KW-0472">Membrane</keyword>
<dbReference type="InterPro" id="IPR001901">
    <property type="entry name" value="Translocase_SecE/Sec61-g"/>
</dbReference>
<dbReference type="AlphaFoldDB" id="A0AA91I9K2"/>
<comment type="caution">
    <text evidence="10">The sequence shown here is derived from an EMBL/GenBank/DDBJ whole genome shotgun (WGS) entry which is preliminary data.</text>
</comment>
<keyword evidence="6 9" id="KW-1133">Transmembrane helix</keyword>
<reference evidence="10 11" key="1">
    <citation type="submission" date="2016-03" db="EMBL/GenBank/DDBJ databases">
        <title>Genome sequence of Variovorax paradoxus KB5.</title>
        <authorList>
            <person name="Jeong H."/>
            <person name="Hong C.E."/>
            <person name="Jo S.H."/>
            <person name="Park J.M."/>
        </authorList>
    </citation>
    <scope>NUCLEOTIDE SEQUENCE [LARGE SCALE GENOMIC DNA]</scope>
    <source>
        <strain evidence="10 11">KB5</strain>
    </source>
</reference>
<gene>
    <name evidence="10" type="ORF">A3K87_22620</name>
</gene>
<dbReference type="GO" id="GO:0006605">
    <property type="term" value="P:protein targeting"/>
    <property type="evidence" value="ECO:0007669"/>
    <property type="project" value="InterPro"/>
</dbReference>
<organism evidence="10 11">
    <name type="scientific">Variovorax paradoxus</name>
    <dbReference type="NCBI Taxonomy" id="34073"/>
    <lineage>
        <taxon>Bacteria</taxon>
        <taxon>Pseudomonadati</taxon>
        <taxon>Pseudomonadota</taxon>
        <taxon>Betaproteobacteria</taxon>
        <taxon>Burkholderiales</taxon>
        <taxon>Comamonadaceae</taxon>
        <taxon>Variovorax</taxon>
    </lineage>
</organism>
<keyword evidence="3" id="KW-1003">Cell membrane</keyword>
<evidence type="ECO:0000313" key="10">
    <source>
        <dbReference type="EMBL" id="OAK61043.1"/>
    </source>
</evidence>
<dbReference type="GO" id="GO:0005886">
    <property type="term" value="C:plasma membrane"/>
    <property type="evidence" value="ECO:0007669"/>
    <property type="project" value="TreeGrafter"/>
</dbReference>
<protein>
    <submittedName>
        <fullName evidence="10">Preprotein translocase subunit SecE</fullName>
    </submittedName>
</protein>
<dbReference type="GO" id="GO:0009306">
    <property type="term" value="P:protein secretion"/>
    <property type="evidence" value="ECO:0007669"/>
    <property type="project" value="InterPro"/>
</dbReference>
<dbReference type="InterPro" id="IPR038379">
    <property type="entry name" value="SecE_sf"/>
</dbReference>
<dbReference type="GO" id="GO:0008320">
    <property type="term" value="F:protein transmembrane transporter activity"/>
    <property type="evidence" value="ECO:0007669"/>
    <property type="project" value="InterPro"/>
</dbReference>
<evidence type="ECO:0000256" key="5">
    <source>
        <dbReference type="ARBA" id="ARBA00022927"/>
    </source>
</evidence>
<name>A0AA91I9K2_VARPD</name>
<keyword evidence="2" id="KW-0813">Transport</keyword>
<comment type="subcellular location">
    <subcellularLocation>
        <location evidence="1">Membrane</location>
    </subcellularLocation>
</comment>
<dbReference type="GO" id="GO:0006886">
    <property type="term" value="P:intracellular protein transport"/>
    <property type="evidence" value="ECO:0007669"/>
    <property type="project" value="InterPro"/>
</dbReference>
<evidence type="ECO:0000313" key="11">
    <source>
        <dbReference type="Proteomes" id="UP000077852"/>
    </source>
</evidence>
<dbReference type="RefSeq" id="WP_081269555.1">
    <property type="nucleotide sequence ID" value="NZ_CP091716.1"/>
</dbReference>
<sequence length="127" mass="14006">MATSQIETVSTGADKAKLAVAVVLAVGAIVAFYLLSRQGSVVQWAALLVGLAAAVAAFGSSESGRQLWAFGRDSWREVKKVVWPTRKEAMQMTAYVFAFVAIMSVFLWLTDKTLEWVFFDLILGWRK</sequence>
<feature type="transmembrane region" description="Helical" evidence="9">
    <location>
        <begin position="18"/>
        <end position="35"/>
    </location>
</feature>
<evidence type="ECO:0000256" key="8">
    <source>
        <dbReference type="ARBA" id="ARBA00023136"/>
    </source>
</evidence>
<dbReference type="EMBL" id="LVHG01000058">
    <property type="protein sequence ID" value="OAK61043.1"/>
    <property type="molecule type" value="Genomic_DNA"/>
</dbReference>
<dbReference type="PANTHER" id="PTHR33910:SF1">
    <property type="entry name" value="PROTEIN TRANSLOCASE SUBUNIT SECE"/>
    <property type="match status" value="1"/>
</dbReference>
<dbReference type="PANTHER" id="PTHR33910">
    <property type="entry name" value="PROTEIN TRANSLOCASE SUBUNIT SECE"/>
    <property type="match status" value="1"/>
</dbReference>
<keyword evidence="7" id="KW-0811">Translocation</keyword>
<dbReference type="GO" id="GO:0043952">
    <property type="term" value="P:protein transport by the Sec complex"/>
    <property type="evidence" value="ECO:0007669"/>
    <property type="project" value="TreeGrafter"/>
</dbReference>
<evidence type="ECO:0000256" key="2">
    <source>
        <dbReference type="ARBA" id="ARBA00022448"/>
    </source>
</evidence>
<evidence type="ECO:0000256" key="3">
    <source>
        <dbReference type="ARBA" id="ARBA00022475"/>
    </source>
</evidence>
<proteinExistence type="predicted"/>
<evidence type="ECO:0000256" key="1">
    <source>
        <dbReference type="ARBA" id="ARBA00004370"/>
    </source>
</evidence>
<dbReference type="NCBIfam" id="NF004371">
    <property type="entry name" value="PRK05740.1-1"/>
    <property type="match status" value="1"/>
</dbReference>
<evidence type="ECO:0000256" key="7">
    <source>
        <dbReference type="ARBA" id="ARBA00023010"/>
    </source>
</evidence>
<dbReference type="Gene3D" id="1.20.5.1030">
    <property type="entry name" value="Preprotein translocase secy subunit"/>
    <property type="match status" value="1"/>
</dbReference>
<dbReference type="Pfam" id="PF00584">
    <property type="entry name" value="SecE"/>
    <property type="match status" value="1"/>
</dbReference>
<dbReference type="PRINTS" id="PR01650">
    <property type="entry name" value="SECETRNLCASE"/>
</dbReference>
<dbReference type="NCBIfam" id="TIGR00964">
    <property type="entry name" value="secE_bact"/>
    <property type="match status" value="1"/>
</dbReference>
<dbReference type="Proteomes" id="UP000077852">
    <property type="component" value="Unassembled WGS sequence"/>
</dbReference>
<feature type="transmembrane region" description="Helical" evidence="9">
    <location>
        <begin position="89"/>
        <end position="109"/>
    </location>
</feature>
<keyword evidence="4 9" id="KW-0812">Transmembrane</keyword>
<evidence type="ECO:0000256" key="9">
    <source>
        <dbReference type="SAM" id="Phobius"/>
    </source>
</evidence>
<accession>A0AA91I9K2</accession>
<keyword evidence="5" id="KW-0653">Protein transport</keyword>